<keyword evidence="8 15" id="KW-0418">Kinase</keyword>
<dbReference type="FunFam" id="1.10.510.10:FF:000335">
    <property type="entry name" value="receptor-like cytosolic serine/threonine-protein kinase RBK2"/>
    <property type="match status" value="1"/>
</dbReference>
<evidence type="ECO:0000256" key="7">
    <source>
        <dbReference type="ARBA" id="ARBA00022741"/>
    </source>
</evidence>
<evidence type="ECO:0000256" key="12">
    <source>
        <dbReference type="ARBA" id="ARBA00063228"/>
    </source>
</evidence>
<evidence type="ECO:0000313" key="15">
    <source>
        <dbReference type="EMBL" id="BBG93248.1"/>
    </source>
</evidence>
<keyword evidence="9" id="KW-0067">ATP-binding</keyword>
<accession>A0A4Y1QN16</accession>
<dbReference type="GO" id="GO:0005524">
    <property type="term" value="F:ATP binding"/>
    <property type="evidence" value="ECO:0007669"/>
    <property type="project" value="UniProtKB-KW"/>
</dbReference>
<evidence type="ECO:0000256" key="4">
    <source>
        <dbReference type="ARBA" id="ARBA00022527"/>
    </source>
</evidence>
<feature type="region of interest" description="Disordered" evidence="13">
    <location>
        <begin position="143"/>
        <end position="165"/>
    </location>
</feature>
<keyword evidence="5" id="KW-0597">Phosphoprotein</keyword>
<organism evidence="15">
    <name type="scientific">Prunus dulcis</name>
    <name type="common">Almond</name>
    <name type="synonym">Amygdalus dulcis</name>
    <dbReference type="NCBI Taxonomy" id="3755"/>
    <lineage>
        <taxon>Eukaryota</taxon>
        <taxon>Viridiplantae</taxon>
        <taxon>Streptophyta</taxon>
        <taxon>Embryophyta</taxon>
        <taxon>Tracheophyta</taxon>
        <taxon>Spermatophyta</taxon>
        <taxon>Magnoliopsida</taxon>
        <taxon>eudicotyledons</taxon>
        <taxon>Gunneridae</taxon>
        <taxon>Pentapetalae</taxon>
        <taxon>rosids</taxon>
        <taxon>fabids</taxon>
        <taxon>Rosales</taxon>
        <taxon>Rosaceae</taxon>
        <taxon>Amygdaloideae</taxon>
        <taxon>Amygdaleae</taxon>
        <taxon>Prunus</taxon>
    </lineage>
</organism>
<evidence type="ECO:0000256" key="3">
    <source>
        <dbReference type="ARBA" id="ARBA00022490"/>
    </source>
</evidence>
<sequence length="523" mass="59574">MPLVWAAMVPATLPKKMKKRRLRLQRLLLLDQEDQELDSLTLFQVKAAGNASMHEYRAWCGTNYVGIFIIIDLRSLQLDEDIRIHEPSPRGVLEDDCPRSLESETSSPKASTSDSDARSSTTTDSDPRVNQNWRGFFRILKKGPQHPFPTFPPKSAPKPKLTRRKSKRIREDFIPQLNSPALRSSFDADFCRFKSSWKNYSLLDLQVATNNFSQENLIGEGGYAEVYKGHWKMGRFQEEMTADFLSELGVIVHVDHPNIAKLIGYGVEGGMHLVLHLSPHGSLASILYGPRENLDWGIRYKVALGTAKGLLYLHEGCQRRIIHKDIKASNILLAEDFEPQISDFGLAKWLPDHWTHHIVSKFEGTFGSLFFDIISFPNHGSYLPPEFFMHGIVDEKTDVYAYGVLLLELITGRQALDSSHKSLVMWAKPLLSTNNIKELADPCLGDAYDLQQMKRLALTASICIFQILEGDESILEYVTKRQKSKLQRTYSEELFDADEYNSTKYLSDRDKQLEFVLGPSNEF</sequence>
<evidence type="ECO:0000256" key="5">
    <source>
        <dbReference type="ARBA" id="ARBA00022553"/>
    </source>
</evidence>
<dbReference type="PROSITE" id="PS00108">
    <property type="entry name" value="PROTEIN_KINASE_ST"/>
    <property type="match status" value="1"/>
</dbReference>
<dbReference type="EMBL" id="AP019297">
    <property type="protein sequence ID" value="BBG93248.1"/>
    <property type="molecule type" value="Genomic_DNA"/>
</dbReference>
<dbReference type="InterPro" id="IPR011009">
    <property type="entry name" value="Kinase-like_dom_sf"/>
</dbReference>
<evidence type="ECO:0000256" key="1">
    <source>
        <dbReference type="ARBA" id="ARBA00004496"/>
    </source>
</evidence>
<evidence type="ECO:0000256" key="2">
    <source>
        <dbReference type="ARBA" id="ARBA00012513"/>
    </source>
</evidence>
<dbReference type="GO" id="GO:0005737">
    <property type="term" value="C:cytoplasm"/>
    <property type="evidence" value="ECO:0007669"/>
    <property type="project" value="UniProtKB-SubCell"/>
</dbReference>
<feature type="domain" description="Protein kinase" evidence="14">
    <location>
        <begin position="212"/>
        <end position="468"/>
    </location>
</feature>
<evidence type="ECO:0000256" key="8">
    <source>
        <dbReference type="ARBA" id="ARBA00022777"/>
    </source>
</evidence>
<dbReference type="InterPro" id="IPR000719">
    <property type="entry name" value="Prot_kinase_dom"/>
</dbReference>
<dbReference type="PANTHER" id="PTHR47987:SF13">
    <property type="entry name" value="RECEPTOR-LIKE CYTOSOLIC SERINE_THREONINE-PROTEIN KINASE RBK2"/>
    <property type="match status" value="1"/>
</dbReference>
<keyword evidence="7" id="KW-0547">Nucleotide-binding</keyword>
<keyword evidence="3" id="KW-0963">Cytoplasm</keyword>
<keyword evidence="4" id="KW-0723">Serine/threonine-protein kinase</keyword>
<protein>
    <recommendedName>
        <fullName evidence="2">non-specific serine/threonine protein kinase</fullName>
        <ecNumber evidence="2">2.7.11.1</ecNumber>
    </recommendedName>
</protein>
<dbReference type="EC" id="2.7.11.1" evidence="2"/>
<comment type="subcellular location">
    <subcellularLocation>
        <location evidence="1">Cytoplasm</location>
    </subcellularLocation>
</comment>
<proteinExistence type="predicted"/>
<evidence type="ECO:0000256" key="11">
    <source>
        <dbReference type="ARBA" id="ARBA00048679"/>
    </source>
</evidence>
<comment type="catalytic activity">
    <reaction evidence="10">
        <text>L-threonyl-[protein] + ATP = O-phospho-L-threonyl-[protein] + ADP + H(+)</text>
        <dbReference type="Rhea" id="RHEA:46608"/>
        <dbReference type="Rhea" id="RHEA-COMP:11060"/>
        <dbReference type="Rhea" id="RHEA-COMP:11605"/>
        <dbReference type="ChEBI" id="CHEBI:15378"/>
        <dbReference type="ChEBI" id="CHEBI:30013"/>
        <dbReference type="ChEBI" id="CHEBI:30616"/>
        <dbReference type="ChEBI" id="CHEBI:61977"/>
        <dbReference type="ChEBI" id="CHEBI:456216"/>
        <dbReference type="EC" id="2.7.11.1"/>
    </reaction>
</comment>
<dbReference type="PROSITE" id="PS50011">
    <property type="entry name" value="PROTEIN_KINASE_DOM"/>
    <property type="match status" value="1"/>
</dbReference>
<dbReference type="SUPFAM" id="SSF56112">
    <property type="entry name" value="Protein kinase-like (PK-like)"/>
    <property type="match status" value="1"/>
</dbReference>
<dbReference type="AlphaFoldDB" id="A0A4Y1QN16"/>
<dbReference type="PANTHER" id="PTHR47987">
    <property type="entry name" value="OS08G0249100 PROTEIN"/>
    <property type="match status" value="1"/>
</dbReference>
<feature type="compositionally biased region" description="Low complexity" evidence="13">
    <location>
        <begin position="110"/>
        <end position="124"/>
    </location>
</feature>
<dbReference type="GO" id="GO:0051020">
    <property type="term" value="F:GTPase binding"/>
    <property type="evidence" value="ECO:0007669"/>
    <property type="project" value="UniProtKB-ARBA"/>
</dbReference>
<dbReference type="InterPro" id="IPR001245">
    <property type="entry name" value="Ser-Thr/Tyr_kinase_cat_dom"/>
</dbReference>
<evidence type="ECO:0000256" key="9">
    <source>
        <dbReference type="ARBA" id="ARBA00022840"/>
    </source>
</evidence>
<dbReference type="InterPro" id="IPR046958">
    <property type="entry name" value="RBK1/2/STUNTED"/>
</dbReference>
<feature type="compositionally biased region" description="Pro residues" evidence="13">
    <location>
        <begin position="146"/>
        <end position="156"/>
    </location>
</feature>
<evidence type="ECO:0000259" key="14">
    <source>
        <dbReference type="PROSITE" id="PS50011"/>
    </source>
</evidence>
<dbReference type="Gene3D" id="1.10.510.10">
    <property type="entry name" value="Transferase(Phosphotransferase) domain 1"/>
    <property type="match status" value="1"/>
</dbReference>
<evidence type="ECO:0000256" key="10">
    <source>
        <dbReference type="ARBA" id="ARBA00047899"/>
    </source>
</evidence>
<dbReference type="InterPro" id="IPR008271">
    <property type="entry name" value="Ser/Thr_kinase_AS"/>
</dbReference>
<comment type="catalytic activity">
    <reaction evidence="11">
        <text>L-seryl-[protein] + ATP = O-phospho-L-seryl-[protein] + ADP + H(+)</text>
        <dbReference type="Rhea" id="RHEA:17989"/>
        <dbReference type="Rhea" id="RHEA-COMP:9863"/>
        <dbReference type="Rhea" id="RHEA-COMP:11604"/>
        <dbReference type="ChEBI" id="CHEBI:15378"/>
        <dbReference type="ChEBI" id="CHEBI:29999"/>
        <dbReference type="ChEBI" id="CHEBI:30616"/>
        <dbReference type="ChEBI" id="CHEBI:83421"/>
        <dbReference type="ChEBI" id="CHEBI:456216"/>
        <dbReference type="EC" id="2.7.11.1"/>
    </reaction>
</comment>
<keyword evidence="6" id="KW-0808">Transferase</keyword>
<dbReference type="Pfam" id="PF07714">
    <property type="entry name" value="PK_Tyr_Ser-Thr"/>
    <property type="match status" value="1"/>
</dbReference>
<dbReference type="GO" id="GO:0004674">
    <property type="term" value="F:protein serine/threonine kinase activity"/>
    <property type="evidence" value="ECO:0007669"/>
    <property type="project" value="UniProtKB-KW"/>
</dbReference>
<feature type="region of interest" description="Disordered" evidence="13">
    <location>
        <begin position="88"/>
        <end position="130"/>
    </location>
</feature>
<reference evidence="15" key="1">
    <citation type="journal article" date="2019" name="Science">
        <title>Mutation of a bHLH transcription factor allowed almond domestication.</title>
        <authorList>
            <person name="Sanchez-Perez R."/>
            <person name="Pavan S."/>
            <person name="Mazzeo R."/>
            <person name="Moldovan C."/>
            <person name="Aiese Cigliano R."/>
            <person name="Del Cueto J."/>
            <person name="Ricciardi F."/>
            <person name="Lotti C."/>
            <person name="Ricciardi L."/>
            <person name="Dicenta F."/>
            <person name="Lopez-Marques R.L."/>
            <person name="Lindberg Moller B."/>
        </authorList>
    </citation>
    <scope>NUCLEOTIDE SEQUENCE</scope>
</reference>
<gene>
    <name evidence="15" type="ORF">Prudu_001202</name>
</gene>
<name>A0A4Y1QN16_PRUDU</name>
<dbReference type="Gene3D" id="3.30.200.20">
    <property type="entry name" value="Phosphorylase Kinase, domain 1"/>
    <property type="match status" value="1"/>
</dbReference>
<comment type="subunit">
    <text evidence="12">Interacts with ARAC5 and ARAC10.</text>
</comment>
<evidence type="ECO:0000256" key="13">
    <source>
        <dbReference type="SAM" id="MobiDB-lite"/>
    </source>
</evidence>
<feature type="compositionally biased region" description="Basic and acidic residues" evidence="13">
    <location>
        <begin position="88"/>
        <end position="102"/>
    </location>
</feature>
<evidence type="ECO:0000256" key="6">
    <source>
        <dbReference type="ARBA" id="ARBA00022679"/>
    </source>
</evidence>
<dbReference type="SMART" id="SM00220">
    <property type="entry name" value="S_TKc"/>
    <property type="match status" value="1"/>
</dbReference>